<name>A0ABM6ACT5_9BACL</name>
<accession>A0ABM6ACT5</accession>
<dbReference type="EMBL" id="CP014342">
    <property type="protein sequence ID" value="AMX84125.1"/>
    <property type="molecule type" value="Genomic_DNA"/>
</dbReference>
<dbReference type="Proteomes" id="UP000076226">
    <property type="component" value="Chromosome"/>
</dbReference>
<gene>
    <name evidence="1" type="ORF">GS3922_10895</name>
</gene>
<proteinExistence type="predicted"/>
<evidence type="ECO:0000313" key="1">
    <source>
        <dbReference type="EMBL" id="AMX84125.1"/>
    </source>
</evidence>
<keyword evidence="2" id="KW-1185">Reference proteome</keyword>
<sequence>MTMVTYGMVQSIAAEARGIVDETIRFHAVFVNPEKQVKKGLFVPLENGAETLKTAIEHGAIASFWPIGEPLPRYIPNQFPLFFVPSPLEAAAVLLERYLAQSGGDRGTEFSFAFPEKGGTYAPADAAVRLRLAELQKRWLGARPAEGCDDSCQSN</sequence>
<organism evidence="1 2">
    <name type="scientific">Geobacillus subterraneus</name>
    <dbReference type="NCBI Taxonomy" id="129338"/>
    <lineage>
        <taxon>Bacteria</taxon>
        <taxon>Bacillati</taxon>
        <taxon>Bacillota</taxon>
        <taxon>Bacilli</taxon>
        <taxon>Bacillales</taxon>
        <taxon>Anoxybacillaceae</taxon>
        <taxon>Geobacillus</taxon>
    </lineage>
</organism>
<protein>
    <submittedName>
        <fullName evidence="1">Uncharacterized protein</fullName>
    </submittedName>
</protein>
<reference evidence="1 2" key="1">
    <citation type="submission" date="2016-02" db="EMBL/GenBank/DDBJ databases">
        <title>Complete genome sequence of Geobacillus subterraneus KCTC 3922T.</title>
        <authorList>
            <person name="Lee D.-W."/>
            <person name="Lee Y.-J."/>
            <person name="Lee S.-J."/>
            <person name="Park G.-S."/>
            <person name="Lee S.-J."/>
            <person name="Shin J.-H."/>
        </authorList>
    </citation>
    <scope>NUCLEOTIDE SEQUENCE [LARGE SCALE GENOMIC DNA]</scope>
    <source>
        <strain evidence="1 2">KCTC 3922</strain>
    </source>
</reference>
<evidence type="ECO:0000313" key="2">
    <source>
        <dbReference type="Proteomes" id="UP000076226"/>
    </source>
</evidence>
<dbReference type="GeneID" id="32407693"/>
<dbReference type="RefSeq" id="WP_063166375.1">
    <property type="nucleotide sequence ID" value="NZ_CP014342.1"/>
</dbReference>